<feature type="transmembrane region" description="Helical" evidence="6">
    <location>
        <begin position="280"/>
        <end position="300"/>
    </location>
</feature>
<keyword evidence="3 6" id="KW-1133">Transmembrane helix</keyword>
<feature type="region of interest" description="Disordered" evidence="5">
    <location>
        <begin position="377"/>
        <end position="430"/>
    </location>
</feature>
<feature type="transmembrane region" description="Helical" evidence="6">
    <location>
        <begin position="200"/>
        <end position="224"/>
    </location>
</feature>
<keyword evidence="8" id="KW-1185">Reference proteome</keyword>
<gene>
    <name evidence="7" type="ORF">L228DRAFT_136258</name>
</gene>
<proteinExistence type="predicted"/>
<dbReference type="AlphaFoldDB" id="A0A165GZN9"/>
<reference evidence="7 8" key="1">
    <citation type="journal article" date="2016" name="Fungal Biol.">
        <title>The genome of Xylona heveae provides a window into fungal endophytism.</title>
        <authorList>
            <person name="Gazis R."/>
            <person name="Kuo A."/>
            <person name="Riley R."/>
            <person name="LaButti K."/>
            <person name="Lipzen A."/>
            <person name="Lin J."/>
            <person name="Amirebrahimi M."/>
            <person name="Hesse C.N."/>
            <person name="Spatafora J.W."/>
            <person name="Henrissat B."/>
            <person name="Hainaut M."/>
            <person name="Grigoriev I.V."/>
            <person name="Hibbett D.S."/>
        </authorList>
    </citation>
    <scope>NUCLEOTIDE SEQUENCE [LARGE SCALE GENOMIC DNA]</scope>
    <source>
        <strain evidence="7 8">TC161</strain>
    </source>
</reference>
<organism evidence="7 8">
    <name type="scientific">Xylona heveae (strain CBS 132557 / TC161)</name>
    <dbReference type="NCBI Taxonomy" id="1328760"/>
    <lineage>
        <taxon>Eukaryota</taxon>
        <taxon>Fungi</taxon>
        <taxon>Dikarya</taxon>
        <taxon>Ascomycota</taxon>
        <taxon>Pezizomycotina</taxon>
        <taxon>Xylonomycetes</taxon>
        <taxon>Xylonales</taxon>
        <taxon>Xylonaceae</taxon>
        <taxon>Xylona</taxon>
    </lineage>
</organism>
<dbReference type="SMART" id="SM01417">
    <property type="entry name" value="Solute_trans_a"/>
    <property type="match status" value="1"/>
</dbReference>
<dbReference type="OrthoDB" id="5348404at2759"/>
<keyword evidence="2 6" id="KW-0812">Transmembrane</keyword>
<evidence type="ECO:0000256" key="6">
    <source>
        <dbReference type="SAM" id="Phobius"/>
    </source>
</evidence>
<feature type="transmembrane region" description="Helical" evidence="6">
    <location>
        <begin position="236"/>
        <end position="260"/>
    </location>
</feature>
<dbReference type="Proteomes" id="UP000076632">
    <property type="component" value="Unassembled WGS sequence"/>
</dbReference>
<evidence type="ECO:0000256" key="3">
    <source>
        <dbReference type="ARBA" id="ARBA00022989"/>
    </source>
</evidence>
<dbReference type="InterPro" id="IPR005178">
    <property type="entry name" value="Ostalpha/TMEM184C"/>
</dbReference>
<protein>
    <submittedName>
        <fullName evidence="7">DUF300-domain-containing protein</fullName>
    </submittedName>
</protein>
<dbReference type="InParanoid" id="A0A165GZN9"/>
<sequence>MPVCNTTLEDERIVEEPVWHSLTFHHFGLILSAIFALISVIVSFYLIFKHATNYLRPYEQRHIIRILFMIPVYSTVSFLSYYFYRHAVYFEVIRDCYEAFAIASFFTLMCHYIAEDLHSQKEWFRGLKPKPWIWPLTWLKKCCGGDRGIWRTPRSGLTWFNIIWISIFQYCAIRVIFTILSVITQSMGRYCESSLNPAFAHIWVMVFESTAVSIAMYALIQFYFEIKGEIAEHRPFFKILCIKLVIFFSFWQSILISFLVSSGAIKPTKRLSLPDINIGMQSLLLCIEMAIFSVMHVYAFTWKHYSSSRNSIAELAPGAGFSGERPQKKGGILGILAIVDAFNPWDLVKAFSRGVRWVFVGRKRRFLDPSYGANAHKVGSGSDGALQPGQSYAGGSMPGRYQPEDDGDEDVQLLSQPGPNPISGPYIAGRPIAHSPTVASDVHGDVGAVGASQRWTEYPDYSTSSVNAPPTTSYSRPFEDVSSHLPYPKNDAMPLPSAHENVYYQGASTPYGGGVDSGFDGSFHQQSGQDRTPR</sequence>
<accession>A0A165GZN9</accession>
<dbReference type="EMBL" id="KV407458">
    <property type="protein sequence ID" value="KZF22804.1"/>
    <property type="molecule type" value="Genomic_DNA"/>
</dbReference>
<evidence type="ECO:0000313" key="7">
    <source>
        <dbReference type="EMBL" id="KZF22804.1"/>
    </source>
</evidence>
<keyword evidence="4 6" id="KW-0472">Membrane</keyword>
<dbReference type="Pfam" id="PF03619">
    <property type="entry name" value="Solute_trans_a"/>
    <property type="match status" value="1"/>
</dbReference>
<dbReference type="PANTHER" id="PTHR23423">
    <property type="entry name" value="ORGANIC SOLUTE TRANSPORTER-RELATED"/>
    <property type="match status" value="1"/>
</dbReference>
<feature type="transmembrane region" description="Helical" evidence="6">
    <location>
        <begin position="96"/>
        <end position="114"/>
    </location>
</feature>
<evidence type="ECO:0000256" key="5">
    <source>
        <dbReference type="SAM" id="MobiDB-lite"/>
    </source>
</evidence>
<feature type="transmembrane region" description="Helical" evidence="6">
    <location>
        <begin position="63"/>
        <end position="84"/>
    </location>
</feature>
<evidence type="ECO:0000313" key="8">
    <source>
        <dbReference type="Proteomes" id="UP000076632"/>
    </source>
</evidence>
<evidence type="ECO:0000256" key="4">
    <source>
        <dbReference type="ARBA" id="ARBA00023136"/>
    </source>
</evidence>
<comment type="subcellular location">
    <subcellularLocation>
        <location evidence="1">Membrane</location>
        <topology evidence="1">Multi-pass membrane protein</topology>
    </subcellularLocation>
</comment>
<dbReference type="GeneID" id="28894275"/>
<feature type="compositionally biased region" description="Polar residues" evidence="5">
    <location>
        <begin position="524"/>
        <end position="534"/>
    </location>
</feature>
<feature type="transmembrane region" description="Helical" evidence="6">
    <location>
        <begin position="157"/>
        <end position="180"/>
    </location>
</feature>
<dbReference type="RefSeq" id="XP_018188359.1">
    <property type="nucleotide sequence ID" value="XM_018329138.1"/>
</dbReference>
<evidence type="ECO:0000256" key="1">
    <source>
        <dbReference type="ARBA" id="ARBA00004141"/>
    </source>
</evidence>
<feature type="region of interest" description="Disordered" evidence="5">
    <location>
        <begin position="504"/>
        <end position="534"/>
    </location>
</feature>
<feature type="transmembrane region" description="Helical" evidence="6">
    <location>
        <begin position="27"/>
        <end position="48"/>
    </location>
</feature>
<dbReference type="STRING" id="1328760.A0A165GZN9"/>
<evidence type="ECO:0000256" key="2">
    <source>
        <dbReference type="ARBA" id="ARBA00022692"/>
    </source>
</evidence>
<dbReference type="GO" id="GO:0016020">
    <property type="term" value="C:membrane"/>
    <property type="evidence" value="ECO:0007669"/>
    <property type="project" value="UniProtKB-SubCell"/>
</dbReference>
<dbReference type="OMA" id="HAIYFQV"/>
<name>A0A165GZN9_XYLHT</name>